<name>A0AAD4KSZ7_9EURO</name>
<dbReference type="PROSITE" id="PS50011">
    <property type="entry name" value="PROTEIN_KINASE_DOM"/>
    <property type="match status" value="1"/>
</dbReference>
<gene>
    <name evidence="10" type="ORF">BGW36DRAFT_375737</name>
</gene>
<evidence type="ECO:0000256" key="1">
    <source>
        <dbReference type="ARBA" id="ARBA00005575"/>
    </source>
</evidence>
<comment type="similarity">
    <text evidence="1">Belongs to the protein kinase superfamily. CAMK Ser/Thr protein kinase family. CHEK2 subfamily.</text>
</comment>
<proteinExistence type="inferred from homology"/>
<comment type="catalytic activity">
    <reaction evidence="5">
        <text>L-seryl-[protein] + ATP = O-phospho-L-seryl-[protein] + ADP + H(+)</text>
        <dbReference type="Rhea" id="RHEA:17989"/>
        <dbReference type="Rhea" id="RHEA-COMP:9863"/>
        <dbReference type="Rhea" id="RHEA-COMP:11604"/>
        <dbReference type="ChEBI" id="CHEBI:15378"/>
        <dbReference type="ChEBI" id="CHEBI:29999"/>
        <dbReference type="ChEBI" id="CHEBI:30616"/>
        <dbReference type="ChEBI" id="CHEBI:83421"/>
        <dbReference type="ChEBI" id="CHEBI:456216"/>
        <dbReference type="EC" id="2.7.11.1"/>
    </reaction>
</comment>
<feature type="domain" description="Protein kinase" evidence="9">
    <location>
        <begin position="328"/>
        <end position="593"/>
    </location>
</feature>
<dbReference type="GO" id="GO:0004674">
    <property type="term" value="F:protein serine/threonine kinase activity"/>
    <property type="evidence" value="ECO:0007669"/>
    <property type="project" value="UniProtKB-EC"/>
</dbReference>
<evidence type="ECO:0000256" key="7">
    <source>
        <dbReference type="SAM" id="MobiDB-lite"/>
    </source>
</evidence>
<feature type="region of interest" description="Disordered" evidence="7">
    <location>
        <begin position="57"/>
        <end position="111"/>
    </location>
</feature>
<keyword evidence="10" id="KW-0808">Transferase</keyword>
<keyword evidence="10" id="KW-0418">Kinase</keyword>
<evidence type="ECO:0000256" key="3">
    <source>
        <dbReference type="ARBA" id="ARBA00022840"/>
    </source>
</evidence>
<dbReference type="CDD" id="cd05117">
    <property type="entry name" value="STKc_CAMK"/>
    <property type="match status" value="1"/>
</dbReference>
<dbReference type="SUPFAM" id="SSF49879">
    <property type="entry name" value="SMAD/FHA domain"/>
    <property type="match status" value="1"/>
</dbReference>
<dbReference type="InterPro" id="IPR000719">
    <property type="entry name" value="Prot_kinase_dom"/>
</dbReference>
<protein>
    <submittedName>
        <fullName evidence="10">Cell-cycle checkpoint protein kinase</fullName>
    </submittedName>
</protein>
<dbReference type="GO" id="GO:0005524">
    <property type="term" value="F:ATP binding"/>
    <property type="evidence" value="ECO:0007669"/>
    <property type="project" value="UniProtKB-UniRule"/>
</dbReference>
<dbReference type="GeneID" id="70246089"/>
<evidence type="ECO:0000313" key="10">
    <source>
        <dbReference type="EMBL" id="KAH8698260.1"/>
    </source>
</evidence>
<dbReference type="Proteomes" id="UP001201262">
    <property type="component" value="Unassembled WGS sequence"/>
</dbReference>
<feature type="compositionally biased region" description="Basic residues" evidence="7">
    <location>
        <begin position="655"/>
        <end position="669"/>
    </location>
</feature>
<dbReference type="SMART" id="SM00240">
    <property type="entry name" value="FHA"/>
    <property type="match status" value="1"/>
</dbReference>
<dbReference type="GO" id="GO:0005634">
    <property type="term" value="C:nucleus"/>
    <property type="evidence" value="ECO:0007669"/>
    <property type="project" value="TreeGrafter"/>
</dbReference>
<dbReference type="Pfam" id="PF00498">
    <property type="entry name" value="FHA"/>
    <property type="match status" value="1"/>
</dbReference>
<dbReference type="PROSITE" id="PS00107">
    <property type="entry name" value="PROTEIN_KINASE_ATP"/>
    <property type="match status" value="1"/>
</dbReference>
<dbReference type="SMART" id="SM00220">
    <property type="entry name" value="S_TKc"/>
    <property type="match status" value="1"/>
</dbReference>
<sequence>MFRRLCGELAACCHYWSAVATSNYQAHPHHLYSLRRVAGRKVLAFYAWRVRMAPRSEKSSLKRGRASLDNQAQDSKKPRRSERISSQTTATTGKTPIKNTYLPTPLTHHDSTATDIQKDLTATPDVRHTPLSEEQLPAFSSPPGDTQALSQFVYPPRAFADDVEDEAAEGVWGYLIPLDDKSGASLALKKRNNCETSPCIQSTDTKTNTSSKISKSQSKSLNSGENKDSPDLPPSGYLIGRHPECDLVLNIPTISNRHCLIFNEIRNGDVVAVLEDLSSNGTFVNEAILGRNKHRELEDGDEVTIIDEARFVFRYPRTRDTNGFRQQYRILQQLGKGHFATVYLCVERATGTKYAVKVFERRQSESQKSQSDTLQQEIALLMSVNHPNVLCLKDTFDERDGAYLVLELAPDGELFNYIVANSKLSENDTRKVFIQLFQGLKYLHDRGIVHRDIKPENILLADKNLTVKLADFGLAKIIGEDSFTTTLCGTPSYVAPEILEESRHRRYTKAVDIWSLGVVLYICLCGFPPFSDELYTPEYPYNLAQQIRMARFDYPSPYWDSVGDVALDLIDRMLTVNVEHRITVDECLEHPWITGNGPSITDSTDGLTGAMNNLDFSKRKVERERTLLSTINDVQLSTIVQDDDSQVKIFRKNAAGKRVHNHAGQKKGHHEPSPSANRPPTDFINMGGRGDPVLFEEDPDSRYPRDKR</sequence>
<dbReference type="FunFam" id="3.30.200.20:FF:000841">
    <property type="entry name" value="Checkpoint kinase 2-like protein"/>
    <property type="match status" value="1"/>
</dbReference>
<evidence type="ECO:0000256" key="6">
    <source>
        <dbReference type="PROSITE-ProRule" id="PRU10141"/>
    </source>
</evidence>
<dbReference type="PANTHER" id="PTHR44167">
    <property type="entry name" value="OVARIAN-SPECIFIC SERINE/THREONINE-PROTEIN KINASE LOK-RELATED"/>
    <property type="match status" value="1"/>
</dbReference>
<evidence type="ECO:0000256" key="5">
    <source>
        <dbReference type="ARBA" id="ARBA00048679"/>
    </source>
</evidence>
<feature type="region of interest" description="Disordered" evidence="7">
    <location>
        <begin position="655"/>
        <end position="708"/>
    </location>
</feature>
<dbReference type="EMBL" id="JAJTJA010000005">
    <property type="protein sequence ID" value="KAH8698260.1"/>
    <property type="molecule type" value="Genomic_DNA"/>
</dbReference>
<feature type="region of interest" description="Disordered" evidence="7">
    <location>
        <begin position="196"/>
        <end position="236"/>
    </location>
</feature>
<dbReference type="InterPro" id="IPR008984">
    <property type="entry name" value="SMAD_FHA_dom_sf"/>
</dbReference>
<organism evidence="10 11">
    <name type="scientific">Talaromyces proteolyticus</name>
    <dbReference type="NCBI Taxonomy" id="1131652"/>
    <lineage>
        <taxon>Eukaryota</taxon>
        <taxon>Fungi</taxon>
        <taxon>Dikarya</taxon>
        <taxon>Ascomycota</taxon>
        <taxon>Pezizomycotina</taxon>
        <taxon>Eurotiomycetes</taxon>
        <taxon>Eurotiomycetidae</taxon>
        <taxon>Eurotiales</taxon>
        <taxon>Trichocomaceae</taxon>
        <taxon>Talaromyces</taxon>
        <taxon>Talaromyces sect. Bacilispori</taxon>
    </lineage>
</organism>
<dbReference type="AlphaFoldDB" id="A0AAD4KSZ7"/>
<comment type="caution">
    <text evidence="10">The sequence shown here is derived from an EMBL/GenBank/DDBJ whole genome shotgun (WGS) entry which is preliminary data.</text>
</comment>
<evidence type="ECO:0000256" key="4">
    <source>
        <dbReference type="ARBA" id="ARBA00047899"/>
    </source>
</evidence>
<dbReference type="FunFam" id="1.10.510.10:FF:001380">
    <property type="entry name" value="Checkpoint kinase 2-like protein"/>
    <property type="match status" value="1"/>
</dbReference>
<feature type="binding site" evidence="6">
    <location>
        <position position="357"/>
    </location>
    <ligand>
        <name>ATP</name>
        <dbReference type="ChEBI" id="CHEBI:30616"/>
    </ligand>
</feature>
<dbReference type="InterPro" id="IPR000253">
    <property type="entry name" value="FHA_dom"/>
</dbReference>
<dbReference type="PANTHER" id="PTHR44167:SF30">
    <property type="entry name" value="PHOSPHORYLASE KINASE"/>
    <property type="match status" value="1"/>
</dbReference>
<feature type="domain" description="FHA" evidence="8">
    <location>
        <begin position="237"/>
        <end position="289"/>
    </location>
</feature>
<keyword evidence="11" id="KW-1185">Reference proteome</keyword>
<keyword evidence="3 6" id="KW-0067">ATP-binding</keyword>
<comment type="catalytic activity">
    <reaction evidence="4">
        <text>L-threonyl-[protein] + ATP = O-phospho-L-threonyl-[protein] + ADP + H(+)</text>
        <dbReference type="Rhea" id="RHEA:46608"/>
        <dbReference type="Rhea" id="RHEA-COMP:11060"/>
        <dbReference type="Rhea" id="RHEA-COMP:11605"/>
        <dbReference type="ChEBI" id="CHEBI:15378"/>
        <dbReference type="ChEBI" id="CHEBI:30013"/>
        <dbReference type="ChEBI" id="CHEBI:30616"/>
        <dbReference type="ChEBI" id="CHEBI:61977"/>
        <dbReference type="ChEBI" id="CHEBI:456216"/>
        <dbReference type="EC" id="2.7.11.1"/>
    </reaction>
</comment>
<dbReference type="SUPFAM" id="SSF56112">
    <property type="entry name" value="Protein kinase-like (PK-like)"/>
    <property type="match status" value="1"/>
</dbReference>
<evidence type="ECO:0000259" key="9">
    <source>
        <dbReference type="PROSITE" id="PS50011"/>
    </source>
</evidence>
<dbReference type="PROSITE" id="PS00108">
    <property type="entry name" value="PROTEIN_KINASE_ST"/>
    <property type="match status" value="1"/>
</dbReference>
<dbReference type="RefSeq" id="XP_046072724.1">
    <property type="nucleotide sequence ID" value="XM_046215802.1"/>
</dbReference>
<dbReference type="GO" id="GO:0044773">
    <property type="term" value="P:mitotic DNA damage checkpoint signaling"/>
    <property type="evidence" value="ECO:0007669"/>
    <property type="project" value="TreeGrafter"/>
</dbReference>
<reference evidence="10" key="1">
    <citation type="submission" date="2021-12" db="EMBL/GenBank/DDBJ databases">
        <title>Convergent genome expansion in fungi linked to evolution of root-endophyte symbiosis.</title>
        <authorList>
            <consortium name="DOE Joint Genome Institute"/>
            <person name="Ke Y.-H."/>
            <person name="Bonito G."/>
            <person name="Liao H.-L."/>
            <person name="Looney B."/>
            <person name="Rojas-Flechas A."/>
            <person name="Nash J."/>
            <person name="Hameed K."/>
            <person name="Schadt C."/>
            <person name="Martin F."/>
            <person name="Crous P.W."/>
            <person name="Miettinen O."/>
            <person name="Magnuson J.K."/>
            <person name="Labbe J."/>
            <person name="Jacobson D."/>
            <person name="Doktycz M.J."/>
            <person name="Veneault-Fourrey C."/>
            <person name="Kuo A."/>
            <person name="Mondo S."/>
            <person name="Calhoun S."/>
            <person name="Riley R."/>
            <person name="Ohm R."/>
            <person name="LaButti K."/>
            <person name="Andreopoulos B."/>
            <person name="Pangilinan J."/>
            <person name="Nolan M."/>
            <person name="Tritt A."/>
            <person name="Clum A."/>
            <person name="Lipzen A."/>
            <person name="Daum C."/>
            <person name="Barry K."/>
            <person name="Grigoriev I.V."/>
            <person name="Vilgalys R."/>
        </authorList>
    </citation>
    <scope>NUCLEOTIDE SEQUENCE</scope>
    <source>
        <strain evidence="10">PMI_201</strain>
    </source>
</reference>
<dbReference type="Gene3D" id="2.60.200.20">
    <property type="match status" value="1"/>
</dbReference>
<dbReference type="Gene3D" id="1.10.510.10">
    <property type="entry name" value="Transferase(Phosphotransferase) domain 1"/>
    <property type="match status" value="1"/>
</dbReference>
<dbReference type="InterPro" id="IPR008271">
    <property type="entry name" value="Ser/Thr_kinase_AS"/>
</dbReference>
<dbReference type="InterPro" id="IPR017441">
    <property type="entry name" value="Protein_kinase_ATP_BS"/>
</dbReference>
<feature type="compositionally biased region" description="Polar residues" evidence="7">
    <location>
        <begin position="84"/>
        <end position="102"/>
    </location>
</feature>
<feature type="compositionally biased region" description="Low complexity" evidence="7">
    <location>
        <begin position="202"/>
        <end position="223"/>
    </location>
</feature>
<dbReference type="PROSITE" id="PS50006">
    <property type="entry name" value="FHA_DOMAIN"/>
    <property type="match status" value="1"/>
</dbReference>
<dbReference type="InterPro" id="IPR011009">
    <property type="entry name" value="Kinase-like_dom_sf"/>
</dbReference>
<accession>A0AAD4KSZ7</accession>
<dbReference type="Pfam" id="PF00069">
    <property type="entry name" value="Pkinase"/>
    <property type="match status" value="1"/>
</dbReference>
<keyword evidence="2 6" id="KW-0547">Nucleotide-binding</keyword>
<evidence type="ECO:0000259" key="8">
    <source>
        <dbReference type="PROSITE" id="PS50006"/>
    </source>
</evidence>
<evidence type="ECO:0000256" key="2">
    <source>
        <dbReference type="ARBA" id="ARBA00022741"/>
    </source>
</evidence>
<evidence type="ECO:0000313" key="11">
    <source>
        <dbReference type="Proteomes" id="UP001201262"/>
    </source>
</evidence>